<dbReference type="SUPFAM" id="SSF52058">
    <property type="entry name" value="L domain-like"/>
    <property type="match status" value="1"/>
</dbReference>
<accession>A0ABQ6N130</accession>
<dbReference type="InterPro" id="IPR023393">
    <property type="entry name" value="START-like_dom_sf"/>
</dbReference>
<reference evidence="2 3" key="1">
    <citation type="journal article" date="2023" name="Commun. Biol.">
        <title>Genome analysis of Parmales, the sister group of diatoms, reveals the evolutionary specialization of diatoms from phago-mixotrophs to photoautotrophs.</title>
        <authorList>
            <person name="Ban H."/>
            <person name="Sato S."/>
            <person name="Yoshikawa S."/>
            <person name="Yamada K."/>
            <person name="Nakamura Y."/>
            <person name="Ichinomiya M."/>
            <person name="Sato N."/>
            <person name="Blanc-Mathieu R."/>
            <person name="Endo H."/>
            <person name="Kuwata A."/>
            <person name="Ogata H."/>
        </authorList>
    </citation>
    <scope>NUCLEOTIDE SEQUENCE [LARGE SCALE GENOMIC DNA]</scope>
</reference>
<evidence type="ECO:0000256" key="1">
    <source>
        <dbReference type="ARBA" id="ARBA00022729"/>
    </source>
</evidence>
<dbReference type="SUPFAM" id="SSF55961">
    <property type="entry name" value="Bet v1-like"/>
    <property type="match status" value="1"/>
</dbReference>
<keyword evidence="3" id="KW-1185">Reference proteome</keyword>
<name>A0ABQ6N130_9STRA</name>
<dbReference type="InterPro" id="IPR050328">
    <property type="entry name" value="Dev_Immune_Receptor"/>
</dbReference>
<organism evidence="2 3">
    <name type="scientific">Tetraparma gracilis</name>
    <dbReference type="NCBI Taxonomy" id="2962635"/>
    <lineage>
        <taxon>Eukaryota</taxon>
        <taxon>Sar</taxon>
        <taxon>Stramenopiles</taxon>
        <taxon>Ochrophyta</taxon>
        <taxon>Bolidophyceae</taxon>
        <taxon>Parmales</taxon>
        <taxon>Triparmaceae</taxon>
        <taxon>Tetraparma</taxon>
    </lineage>
</organism>
<proteinExistence type="predicted"/>
<evidence type="ECO:0000313" key="3">
    <source>
        <dbReference type="Proteomes" id="UP001165060"/>
    </source>
</evidence>
<dbReference type="Gene3D" id="3.30.530.20">
    <property type="match status" value="1"/>
</dbReference>
<dbReference type="Gene3D" id="3.40.50.150">
    <property type="entry name" value="Vaccinia Virus protein VP39"/>
    <property type="match status" value="1"/>
</dbReference>
<dbReference type="InterPro" id="IPR001611">
    <property type="entry name" value="Leu-rich_rpt"/>
</dbReference>
<protein>
    <submittedName>
        <fullName evidence="2">Uncharacterized protein</fullName>
    </submittedName>
</protein>
<dbReference type="InterPro" id="IPR029063">
    <property type="entry name" value="SAM-dependent_MTases_sf"/>
</dbReference>
<dbReference type="Gene3D" id="3.80.10.10">
    <property type="entry name" value="Ribonuclease Inhibitor"/>
    <property type="match status" value="3"/>
</dbReference>
<comment type="caution">
    <text evidence="2">The sequence shown here is derived from an EMBL/GenBank/DDBJ whole genome shotgun (WGS) entry which is preliminary data.</text>
</comment>
<sequence>MGHRYTSEETGRGTTRIIDVLAENHRTFHDNYVHVHPHLLSPRDFTGDQVWKRIELEDGSDMFMGVSRSCFLPEVPPAKPYVRADGFFGYLYEATKIPFVPAGGTKITLYIAGDPNGMIPPSIVNLAAKDRMRMNLTSWRDYFIDRKEPDGSAIVGDWPDDEELYCWYDFNDEVQAPGGGVAAVEEGLSLAEVTVKGFNHNNEYNEAEHTPTDLGKIDEDDIFTSRMYDLVIEPHYALMSDVTRQLGVHRRATIKTLGGDSSEAVGLAAKLATIRPQLSMTQATAATRLLRSVGSLQVTKAAGMVMHTEGLRHFIGWINFALGVVVLVSVNVIVRQQEQLCEEEFGACMWGRIKPQLYFKDGLASGGVCGFGVDQSPSEDRWNLDVSRCELEELGGWMEEYRDLEVLDLRYNELANLPGWLGLRRMGKLRELRASNNKLEEFGFVDWRKRVGGVNSTLEVVDVRDNDIVELGWEMMDVEGMELRLLFEGNPCAEEVDWSGLEKDRLPARMGDGYDNGGWNSSLRVLKLGQNELDESVFEELAAASFTRIEELDVSWNALGEIGEGVREQEKLRRLDVSGNSRIGASDLVAAPVDLEMLNASFCGVDDITGEQAVELQDRSMTLHGNPVTVLHWYAKLFPNGNNALEHVELKDCSLTHASFEGLPNLKTVRLDAESGGTSLRSFNAVEIFPSGAGKVEVLNLDFCDIESLSNMQELPALKRLKLRGNAELQAFDAAEIFLGGSENLIELVLSECPLTTRLSFEGLGMLRRLTLSNATSLPSEVFTGLCSLKELGLSSATWWPGSSVGSGGFLWGASRRLAAALVATGDGHQGLPARPWGELRVLELGAGTGGAGLAAAALGARAVTLTDQKDFVFPTSGGPLRIPEGGATLLDLLRLNAKPFPGVSVRELRWGGGESVGEFDLILAADVLLFEKAQGGLLEAMGSASGESTVVLVEHTDRSGGDGSTYPWDLRRFVERVAEGGRWTPTVVRDRGRHISLRMVGRGGGEGKFGELPQRNSEA</sequence>
<dbReference type="PANTHER" id="PTHR24373:SF275">
    <property type="entry name" value="TIR DOMAIN-CONTAINING PROTEIN"/>
    <property type="match status" value="1"/>
</dbReference>
<dbReference type="EMBL" id="BRYB01003469">
    <property type="protein sequence ID" value="GMI37222.1"/>
    <property type="molecule type" value="Genomic_DNA"/>
</dbReference>
<dbReference type="PANTHER" id="PTHR24373">
    <property type="entry name" value="SLIT RELATED LEUCINE-RICH REPEAT NEURONAL PROTEIN"/>
    <property type="match status" value="1"/>
</dbReference>
<dbReference type="InterPro" id="IPR019410">
    <property type="entry name" value="Methyltransf_16"/>
</dbReference>
<gene>
    <name evidence="2" type="ORF">TeGR_g14453</name>
</gene>
<evidence type="ECO:0000313" key="2">
    <source>
        <dbReference type="EMBL" id="GMI37222.1"/>
    </source>
</evidence>
<dbReference type="InterPro" id="IPR032675">
    <property type="entry name" value="LRR_dom_sf"/>
</dbReference>
<dbReference type="PROSITE" id="PS51450">
    <property type="entry name" value="LRR"/>
    <property type="match status" value="1"/>
</dbReference>
<dbReference type="Pfam" id="PF10294">
    <property type="entry name" value="Methyltransf_16"/>
    <property type="match status" value="1"/>
</dbReference>
<dbReference type="SUPFAM" id="SSF53335">
    <property type="entry name" value="S-adenosyl-L-methionine-dependent methyltransferases"/>
    <property type="match status" value="1"/>
</dbReference>
<keyword evidence="1" id="KW-0732">Signal</keyword>
<dbReference type="Proteomes" id="UP001165060">
    <property type="component" value="Unassembled WGS sequence"/>
</dbReference>